<evidence type="ECO:0000256" key="10">
    <source>
        <dbReference type="ARBA" id="ARBA00023053"/>
    </source>
</evidence>
<dbReference type="AlphaFoldDB" id="A0A673A9C6"/>
<dbReference type="InterPro" id="IPR003599">
    <property type="entry name" value="Ig_sub"/>
</dbReference>
<name>A0A673A9C6_9TELE</name>
<reference evidence="23" key="2">
    <citation type="submission" date="2025-08" db="UniProtKB">
        <authorList>
            <consortium name="Ensembl"/>
        </authorList>
    </citation>
    <scope>IDENTIFICATION</scope>
</reference>
<proteinExistence type="inferred from homology"/>
<evidence type="ECO:0000256" key="6">
    <source>
        <dbReference type="ARBA" id="ARBA00022692"/>
    </source>
</evidence>
<evidence type="ECO:0000256" key="21">
    <source>
        <dbReference type="SAM" id="Phobius"/>
    </source>
</evidence>
<dbReference type="InterPro" id="IPR007110">
    <property type="entry name" value="Ig-like_dom"/>
</dbReference>
<keyword evidence="5" id="KW-1003">Cell membrane</keyword>
<feature type="domain" description="Ig-like" evidence="22">
    <location>
        <begin position="151"/>
        <end position="270"/>
    </location>
</feature>
<reference evidence="23" key="1">
    <citation type="submission" date="2019-06" db="EMBL/GenBank/DDBJ databases">
        <authorList>
            <consortium name="Wellcome Sanger Institute Data Sharing"/>
        </authorList>
    </citation>
    <scope>NUCLEOTIDE SEQUENCE [LARGE SCALE GENOMIC DNA]</scope>
</reference>
<evidence type="ECO:0000256" key="11">
    <source>
        <dbReference type="ARBA" id="ARBA00023065"/>
    </source>
</evidence>
<dbReference type="Proteomes" id="UP000472271">
    <property type="component" value="Chromosome 13"/>
</dbReference>
<evidence type="ECO:0000256" key="1">
    <source>
        <dbReference type="ARBA" id="ARBA00004251"/>
    </source>
</evidence>
<dbReference type="FunFam" id="2.60.40.10:FF:000375">
    <property type="entry name" value="Sodium channel beta 1 subunit"/>
    <property type="match status" value="1"/>
</dbReference>
<dbReference type="Ensembl" id="ENSSORT00005026039.1">
    <property type="protein sequence ID" value="ENSSORP00005025283.1"/>
    <property type="gene ID" value="ENSSORG00005012161.1"/>
</dbReference>
<keyword evidence="7" id="KW-0732">Signal</keyword>
<evidence type="ECO:0000256" key="7">
    <source>
        <dbReference type="ARBA" id="ARBA00022729"/>
    </source>
</evidence>
<reference evidence="23" key="3">
    <citation type="submission" date="2025-09" db="UniProtKB">
        <authorList>
            <consortium name="Ensembl"/>
        </authorList>
    </citation>
    <scope>IDENTIFICATION</scope>
</reference>
<dbReference type="InterPro" id="IPR013783">
    <property type="entry name" value="Ig-like_fold"/>
</dbReference>
<organism evidence="23 24">
    <name type="scientific">Sphaeramia orbicularis</name>
    <name type="common">orbiculate cardinalfish</name>
    <dbReference type="NCBI Taxonomy" id="375764"/>
    <lineage>
        <taxon>Eukaryota</taxon>
        <taxon>Metazoa</taxon>
        <taxon>Chordata</taxon>
        <taxon>Craniata</taxon>
        <taxon>Vertebrata</taxon>
        <taxon>Euteleostomi</taxon>
        <taxon>Actinopterygii</taxon>
        <taxon>Neopterygii</taxon>
        <taxon>Teleostei</taxon>
        <taxon>Neoteleostei</taxon>
        <taxon>Acanthomorphata</taxon>
        <taxon>Gobiaria</taxon>
        <taxon>Kurtiformes</taxon>
        <taxon>Apogonoidei</taxon>
        <taxon>Apogonidae</taxon>
        <taxon>Apogoninae</taxon>
        <taxon>Sphaeramia</taxon>
    </lineage>
</organism>
<dbReference type="InterPro" id="IPR013106">
    <property type="entry name" value="Ig_V-set"/>
</dbReference>
<keyword evidence="15" id="KW-0739">Sodium transport</keyword>
<evidence type="ECO:0000256" key="13">
    <source>
        <dbReference type="ARBA" id="ARBA00023157"/>
    </source>
</evidence>
<dbReference type="GO" id="GO:0019871">
    <property type="term" value="F:sodium channel inhibitor activity"/>
    <property type="evidence" value="ECO:0007669"/>
    <property type="project" value="TreeGrafter"/>
</dbReference>
<accession>A0A673A9C6</accession>
<gene>
    <name evidence="23" type="primary">scn3b</name>
</gene>
<evidence type="ECO:0000256" key="5">
    <source>
        <dbReference type="ARBA" id="ARBA00022475"/>
    </source>
</evidence>
<dbReference type="PANTHER" id="PTHR10546:SF1">
    <property type="entry name" value="SODIUM CHANNEL SUBUNIT BETA-3"/>
    <property type="match status" value="1"/>
</dbReference>
<dbReference type="GO" id="GO:0086091">
    <property type="term" value="P:regulation of heart rate by cardiac conduction"/>
    <property type="evidence" value="ECO:0007669"/>
    <property type="project" value="TreeGrafter"/>
</dbReference>
<dbReference type="SUPFAM" id="SSF48726">
    <property type="entry name" value="Immunoglobulin"/>
    <property type="match status" value="1"/>
</dbReference>
<keyword evidence="16" id="KW-0407">Ion channel</keyword>
<dbReference type="SMART" id="SM00409">
    <property type="entry name" value="IG"/>
    <property type="match status" value="1"/>
</dbReference>
<evidence type="ECO:0000256" key="19">
    <source>
        <dbReference type="ARBA" id="ARBA00049669"/>
    </source>
</evidence>
<dbReference type="InParanoid" id="A0A673A9C6"/>
<dbReference type="GO" id="GO:0044325">
    <property type="term" value="F:transmembrane transporter binding"/>
    <property type="evidence" value="ECO:0007669"/>
    <property type="project" value="TreeGrafter"/>
</dbReference>
<evidence type="ECO:0000256" key="8">
    <source>
        <dbReference type="ARBA" id="ARBA00022882"/>
    </source>
</evidence>
<evidence type="ECO:0000256" key="16">
    <source>
        <dbReference type="ARBA" id="ARBA00023303"/>
    </source>
</evidence>
<keyword evidence="12 21" id="KW-0472">Membrane</keyword>
<sequence length="330" mass="37692">MSCIQEEIDSMNESFLQLSMQLQKRAQMSTWQKERANSGTHSVRATPTTMPSLSRNGTILLELKRRYVSQRLNELQITLGQIRQCQQHDSNSKDRTRGHTQTDSSTTQQEQSLLYSGIDDCSPPDGLGQDSTVASQSHNKQTAESAAHLSQQVCVDVPSETEAVLGNAMKLTCIFCMRREEVTVKTRVEWYYKQDSGPNDTSSETRIYLYEDNKPVEVDGPFKGRLAWNGSQDLQDVSIQILNVSYNDSGLYECKVHREFMFDSFKPSVNLIKNITLKVKEKASEDTTALYSEIMMYVLLVFLTFWLLVEMVYCYRKISKSDEQVQDTAY</sequence>
<evidence type="ECO:0000256" key="18">
    <source>
        <dbReference type="ARBA" id="ARBA00044530"/>
    </source>
</evidence>
<dbReference type="PANTHER" id="PTHR10546">
    <property type="entry name" value="SODIUM CHANNEL SUBUNIT BETA-1 AND 3"/>
    <property type="match status" value="1"/>
</dbReference>
<evidence type="ECO:0000313" key="23">
    <source>
        <dbReference type="Ensembl" id="ENSSORP00005025283.1"/>
    </source>
</evidence>
<feature type="region of interest" description="Disordered" evidence="20">
    <location>
        <begin position="83"/>
        <end position="144"/>
    </location>
</feature>
<dbReference type="InterPro" id="IPR036179">
    <property type="entry name" value="Ig-like_dom_sf"/>
</dbReference>
<keyword evidence="17" id="KW-0393">Immunoglobulin domain</keyword>
<keyword evidence="8" id="KW-0851">Voltage-gated channel</keyword>
<dbReference type="FunCoup" id="A0A673A9C6">
    <property type="interactions" value="910"/>
</dbReference>
<evidence type="ECO:0000256" key="2">
    <source>
        <dbReference type="ARBA" id="ARBA00010404"/>
    </source>
</evidence>
<dbReference type="PROSITE" id="PS50835">
    <property type="entry name" value="IG_LIKE"/>
    <property type="match status" value="1"/>
</dbReference>
<dbReference type="InterPro" id="IPR027098">
    <property type="entry name" value="Na_channel_b1/b3"/>
</dbReference>
<evidence type="ECO:0000256" key="14">
    <source>
        <dbReference type="ARBA" id="ARBA00023180"/>
    </source>
</evidence>
<keyword evidence="11" id="KW-0406">Ion transport</keyword>
<keyword evidence="24" id="KW-1185">Reference proteome</keyword>
<evidence type="ECO:0000256" key="3">
    <source>
        <dbReference type="ARBA" id="ARBA00022448"/>
    </source>
</evidence>
<feature type="compositionally biased region" description="Low complexity" evidence="20">
    <location>
        <begin position="101"/>
        <end position="112"/>
    </location>
</feature>
<evidence type="ECO:0000256" key="20">
    <source>
        <dbReference type="SAM" id="MobiDB-lite"/>
    </source>
</evidence>
<dbReference type="GO" id="GO:0086005">
    <property type="term" value="P:ventricular cardiac muscle cell action potential"/>
    <property type="evidence" value="ECO:0007669"/>
    <property type="project" value="TreeGrafter"/>
</dbReference>
<feature type="compositionally biased region" description="Polar residues" evidence="20">
    <location>
        <begin position="129"/>
        <end position="144"/>
    </location>
</feature>
<keyword evidence="13" id="KW-1015">Disulfide bond</keyword>
<protein>
    <recommendedName>
        <fullName evidence="18">Sodium channel regulatory subunit beta-3</fullName>
    </recommendedName>
</protein>
<evidence type="ECO:0000313" key="24">
    <source>
        <dbReference type="Proteomes" id="UP000472271"/>
    </source>
</evidence>
<keyword evidence="6 21" id="KW-0812">Transmembrane</keyword>
<keyword evidence="3" id="KW-0813">Transport</keyword>
<comment type="similarity">
    <text evidence="2">Belongs to the sodium channel auxiliary subunit SCN3B (TC 8.A.17) family.</text>
</comment>
<keyword evidence="4" id="KW-0894">Sodium channel</keyword>
<evidence type="ECO:0000259" key="22">
    <source>
        <dbReference type="PROSITE" id="PS50835"/>
    </source>
</evidence>
<comment type="subcellular location">
    <subcellularLocation>
        <location evidence="1">Cell membrane</location>
        <topology evidence="1">Single-pass type I membrane protein</topology>
    </subcellularLocation>
</comment>
<evidence type="ECO:0000256" key="17">
    <source>
        <dbReference type="ARBA" id="ARBA00023319"/>
    </source>
</evidence>
<keyword evidence="10" id="KW-0915">Sodium</keyword>
<evidence type="ECO:0000256" key="15">
    <source>
        <dbReference type="ARBA" id="ARBA00023201"/>
    </source>
</evidence>
<evidence type="ECO:0000256" key="9">
    <source>
        <dbReference type="ARBA" id="ARBA00022989"/>
    </source>
</evidence>
<dbReference type="Gene3D" id="2.60.40.10">
    <property type="entry name" value="Immunoglobulins"/>
    <property type="match status" value="1"/>
</dbReference>
<dbReference type="Pfam" id="PF07686">
    <property type="entry name" value="V-set"/>
    <property type="match status" value="1"/>
</dbReference>
<dbReference type="GO" id="GO:0001518">
    <property type="term" value="C:voltage-gated sodium channel complex"/>
    <property type="evidence" value="ECO:0007669"/>
    <property type="project" value="InterPro"/>
</dbReference>
<dbReference type="GO" id="GO:0005272">
    <property type="term" value="F:sodium channel activity"/>
    <property type="evidence" value="ECO:0007669"/>
    <property type="project" value="UniProtKB-KW"/>
</dbReference>
<feature type="transmembrane region" description="Helical" evidence="21">
    <location>
        <begin position="294"/>
        <end position="315"/>
    </location>
</feature>
<keyword evidence="14" id="KW-0325">Glycoprotein</keyword>
<evidence type="ECO:0000256" key="12">
    <source>
        <dbReference type="ARBA" id="ARBA00023136"/>
    </source>
</evidence>
<keyword evidence="9 21" id="KW-1133">Transmembrane helix</keyword>
<comment type="subunit">
    <text evidence="19">A voltage-gated sodium (Nav) channel consists of an ion-conducting pore-forming alpha subunit functional on its own that is regulated by one or more beta subunits. Forms homodimers and homotrimers. SCN3B is non-covalently associated with alpha subunits and induces the formation of alpha subunit oligomers, including trimers. Interacts with SCN5A/Nav1.5; regulatory subunit of SCN5A/Nav1.5. Interacts with SCN7A/Nav2.1; probable regulatory subunit of SCN7A/Nav2.1. Interacts with SCN10A; regulatory subunit of SCN10A/Nav1.8. Interacts with NFASC; probably involved in targeting the sodium channels to the nodes of Ranvier.</text>
</comment>
<evidence type="ECO:0000256" key="4">
    <source>
        <dbReference type="ARBA" id="ARBA00022461"/>
    </source>
</evidence>